<dbReference type="InterPro" id="IPR008422">
    <property type="entry name" value="KN_HD"/>
</dbReference>
<name>A0A1L9SS66_9EURO</name>
<dbReference type="Pfam" id="PF05920">
    <property type="entry name" value="Homeobox_KN"/>
    <property type="match status" value="1"/>
</dbReference>
<feature type="compositionally biased region" description="Low complexity" evidence="6">
    <location>
        <begin position="768"/>
        <end position="779"/>
    </location>
</feature>
<dbReference type="Proteomes" id="UP000184188">
    <property type="component" value="Unassembled WGS sequence"/>
</dbReference>
<dbReference type="GO" id="GO:0003677">
    <property type="term" value="F:DNA binding"/>
    <property type="evidence" value="ECO:0007669"/>
    <property type="project" value="UniProtKB-UniRule"/>
</dbReference>
<dbReference type="EMBL" id="KV878337">
    <property type="protein sequence ID" value="OJJ50050.1"/>
    <property type="molecule type" value="Genomic_DNA"/>
</dbReference>
<gene>
    <name evidence="9" type="ORF">ASPZODRAFT_128645</name>
</gene>
<dbReference type="GO" id="GO:0005634">
    <property type="term" value="C:nucleus"/>
    <property type="evidence" value="ECO:0007669"/>
    <property type="project" value="UniProtKB-SubCell"/>
</dbReference>
<evidence type="ECO:0008006" key="11">
    <source>
        <dbReference type="Google" id="ProtNLM"/>
    </source>
</evidence>
<protein>
    <recommendedName>
        <fullName evidence="11">Homeobox and C2H2 transcription factor</fullName>
    </recommendedName>
</protein>
<feature type="domain" description="Homeobox" evidence="7">
    <location>
        <begin position="174"/>
        <end position="237"/>
    </location>
</feature>
<dbReference type="InterPro" id="IPR013087">
    <property type="entry name" value="Znf_C2H2_type"/>
</dbReference>
<evidence type="ECO:0000256" key="3">
    <source>
        <dbReference type="ARBA" id="ARBA00023242"/>
    </source>
</evidence>
<dbReference type="Gene3D" id="1.10.10.60">
    <property type="entry name" value="Homeodomain-like"/>
    <property type="match status" value="1"/>
</dbReference>
<dbReference type="CDD" id="cd00086">
    <property type="entry name" value="homeodomain"/>
    <property type="match status" value="1"/>
</dbReference>
<keyword evidence="3 5" id="KW-0539">Nucleus</keyword>
<evidence type="ECO:0000256" key="5">
    <source>
        <dbReference type="PROSITE-ProRule" id="PRU00108"/>
    </source>
</evidence>
<dbReference type="STRING" id="1073090.A0A1L9SS66"/>
<keyword evidence="10" id="KW-1185">Reference proteome</keyword>
<dbReference type="InterPro" id="IPR009057">
    <property type="entry name" value="Homeodomain-like_sf"/>
</dbReference>
<evidence type="ECO:0000259" key="8">
    <source>
        <dbReference type="PROSITE" id="PS50157"/>
    </source>
</evidence>
<dbReference type="PANTHER" id="PTHR11850">
    <property type="entry name" value="HOMEOBOX PROTEIN TRANSCRIPTION FACTORS"/>
    <property type="match status" value="1"/>
</dbReference>
<proteinExistence type="predicted"/>
<keyword evidence="4" id="KW-0862">Zinc</keyword>
<feature type="region of interest" description="Disordered" evidence="6">
    <location>
        <begin position="237"/>
        <end position="281"/>
    </location>
</feature>
<dbReference type="SUPFAM" id="SSF46689">
    <property type="entry name" value="Homeodomain-like"/>
    <property type="match status" value="1"/>
</dbReference>
<dbReference type="InterPro" id="IPR001356">
    <property type="entry name" value="HD"/>
</dbReference>
<dbReference type="GO" id="GO:0008270">
    <property type="term" value="F:zinc ion binding"/>
    <property type="evidence" value="ECO:0007669"/>
    <property type="project" value="UniProtKB-KW"/>
</dbReference>
<dbReference type="InterPro" id="IPR050224">
    <property type="entry name" value="TALE_homeobox"/>
</dbReference>
<feature type="compositionally biased region" description="Low complexity" evidence="6">
    <location>
        <begin position="366"/>
        <end position="381"/>
    </location>
</feature>
<feature type="region of interest" description="Disordered" evidence="6">
    <location>
        <begin position="881"/>
        <end position="905"/>
    </location>
</feature>
<dbReference type="SMART" id="SM00389">
    <property type="entry name" value="HOX"/>
    <property type="match status" value="1"/>
</dbReference>
<accession>A0A1L9SS66</accession>
<dbReference type="GO" id="GO:0006355">
    <property type="term" value="P:regulation of DNA-templated transcription"/>
    <property type="evidence" value="ECO:0007669"/>
    <property type="project" value="InterPro"/>
</dbReference>
<keyword evidence="2 5" id="KW-0371">Homeobox</keyword>
<evidence type="ECO:0000313" key="10">
    <source>
        <dbReference type="Proteomes" id="UP000184188"/>
    </source>
</evidence>
<keyword evidence="4" id="KW-0863">Zinc-finger</keyword>
<feature type="region of interest" description="Disordered" evidence="6">
    <location>
        <begin position="315"/>
        <end position="381"/>
    </location>
</feature>
<keyword evidence="1 5" id="KW-0238">DNA-binding</keyword>
<feature type="DNA-binding region" description="Homeobox" evidence="5">
    <location>
        <begin position="176"/>
        <end position="238"/>
    </location>
</feature>
<dbReference type="SMART" id="SM00355">
    <property type="entry name" value="ZnF_C2H2"/>
    <property type="match status" value="3"/>
</dbReference>
<reference evidence="10" key="1">
    <citation type="journal article" date="2017" name="Genome Biol.">
        <title>Comparative genomics reveals high biological diversity and specific adaptations in the industrially and medically important fungal genus Aspergillus.</title>
        <authorList>
            <person name="de Vries R.P."/>
            <person name="Riley R."/>
            <person name="Wiebenga A."/>
            <person name="Aguilar-Osorio G."/>
            <person name="Amillis S."/>
            <person name="Uchima C.A."/>
            <person name="Anderluh G."/>
            <person name="Asadollahi M."/>
            <person name="Askin M."/>
            <person name="Barry K."/>
            <person name="Battaglia E."/>
            <person name="Bayram O."/>
            <person name="Benocci T."/>
            <person name="Braus-Stromeyer S.A."/>
            <person name="Caldana C."/>
            <person name="Canovas D."/>
            <person name="Cerqueira G.C."/>
            <person name="Chen F."/>
            <person name="Chen W."/>
            <person name="Choi C."/>
            <person name="Clum A."/>
            <person name="Dos Santos R.A."/>
            <person name="Damasio A.R."/>
            <person name="Diallinas G."/>
            <person name="Emri T."/>
            <person name="Fekete E."/>
            <person name="Flipphi M."/>
            <person name="Freyberg S."/>
            <person name="Gallo A."/>
            <person name="Gournas C."/>
            <person name="Habgood R."/>
            <person name="Hainaut M."/>
            <person name="Harispe M.L."/>
            <person name="Henrissat B."/>
            <person name="Hilden K.S."/>
            <person name="Hope R."/>
            <person name="Hossain A."/>
            <person name="Karabika E."/>
            <person name="Karaffa L."/>
            <person name="Karanyi Z."/>
            <person name="Krasevec N."/>
            <person name="Kuo A."/>
            <person name="Kusch H."/>
            <person name="LaButti K."/>
            <person name="Lagendijk E.L."/>
            <person name="Lapidus A."/>
            <person name="Levasseur A."/>
            <person name="Lindquist E."/>
            <person name="Lipzen A."/>
            <person name="Logrieco A.F."/>
            <person name="MacCabe A."/>
            <person name="Maekelae M.R."/>
            <person name="Malavazi I."/>
            <person name="Melin P."/>
            <person name="Meyer V."/>
            <person name="Mielnichuk N."/>
            <person name="Miskei M."/>
            <person name="Molnar A.P."/>
            <person name="Mule G."/>
            <person name="Ngan C.Y."/>
            <person name="Orejas M."/>
            <person name="Orosz E."/>
            <person name="Ouedraogo J.P."/>
            <person name="Overkamp K.M."/>
            <person name="Park H.-S."/>
            <person name="Perrone G."/>
            <person name="Piumi F."/>
            <person name="Punt P.J."/>
            <person name="Ram A.F."/>
            <person name="Ramon A."/>
            <person name="Rauscher S."/>
            <person name="Record E."/>
            <person name="Riano-Pachon D.M."/>
            <person name="Robert V."/>
            <person name="Roehrig J."/>
            <person name="Ruller R."/>
            <person name="Salamov A."/>
            <person name="Salih N.S."/>
            <person name="Samson R.A."/>
            <person name="Sandor E."/>
            <person name="Sanguinetti M."/>
            <person name="Schuetze T."/>
            <person name="Sepcic K."/>
            <person name="Shelest E."/>
            <person name="Sherlock G."/>
            <person name="Sophianopoulou V."/>
            <person name="Squina F.M."/>
            <person name="Sun H."/>
            <person name="Susca A."/>
            <person name="Todd R.B."/>
            <person name="Tsang A."/>
            <person name="Unkles S.E."/>
            <person name="van de Wiele N."/>
            <person name="van Rossen-Uffink D."/>
            <person name="Oliveira J.V."/>
            <person name="Vesth T.C."/>
            <person name="Visser J."/>
            <person name="Yu J.-H."/>
            <person name="Zhou M."/>
            <person name="Andersen M.R."/>
            <person name="Archer D.B."/>
            <person name="Baker S.E."/>
            <person name="Benoit I."/>
            <person name="Brakhage A.A."/>
            <person name="Braus G.H."/>
            <person name="Fischer R."/>
            <person name="Frisvad J.C."/>
            <person name="Goldman G.H."/>
            <person name="Houbraken J."/>
            <person name="Oakley B."/>
            <person name="Pocsi I."/>
            <person name="Scazzocchio C."/>
            <person name="Seiboth B."/>
            <person name="vanKuyk P.A."/>
            <person name="Wortman J."/>
            <person name="Dyer P.S."/>
            <person name="Grigoriev I.V."/>
        </authorList>
    </citation>
    <scope>NUCLEOTIDE SEQUENCE [LARGE SCALE GENOMIC DNA]</scope>
    <source>
        <strain evidence="10">CBS 506.65</strain>
    </source>
</reference>
<dbReference type="PROSITE" id="PS50157">
    <property type="entry name" value="ZINC_FINGER_C2H2_2"/>
    <property type="match status" value="1"/>
</dbReference>
<organism evidence="9 10">
    <name type="scientific">Penicilliopsis zonata CBS 506.65</name>
    <dbReference type="NCBI Taxonomy" id="1073090"/>
    <lineage>
        <taxon>Eukaryota</taxon>
        <taxon>Fungi</taxon>
        <taxon>Dikarya</taxon>
        <taxon>Ascomycota</taxon>
        <taxon>Pezizomycotina</taxon>
        <taxon>Eurotiomycetes</taxon>
        <taxon>Eurotiomycetidae</taxon>
        <taxon>Eurotiales</taxon>
        <taxon>Aspergillaceae</taxon>
        <taxon>Penicilliopsis</taxon>
    </lineage>
</organism>
<dbReference type="OrthoDB" id="5399138at2759"/>
<dbReference type="PROSITE" id="PS50071">
    <property type="entry name" value="HOMEOBOX_2"/>
    <property type="match status" value="1"/>
</dbReference>
<evidence type="ECO:0000313" key="9">
    <source>
        <dbReference type="EMBL" id="OJJ50050.1"/>
    </source>
</evidence>
<dbReference type="GeneID" id="34608541"/>
<feature type="compositionally biased region" description="Low complexity" evidence="6">
    <location>
        <begin position="337"/>
        <end position="351"/>
    </location>
</feature>
<evidence type="ECO:0000256" key="4">
    <source>
        <dbReference type="PROSITE-ProRule" id="PRU00042"/>
    </source>
</evidence>
<keyword evidence="4" id="KW-0479">Metal-binding</keyword>
<evidence type="ECO:0000256" key="1">
    <source>
        <dbReference type="ARBA" id="ARBA00023125"/>
    </source>
</evidence>
<dbReference type="RefSeq" id="XP_022584560.1">
    <property type="nucleotide sequence ID" value="XM_022722076.1"/>
</dbReference>
<feature type="compositionally biased region" description="Low complexity" evidence="6">
    <location>
        <begin position="259"/>
        <end position="278"/>
    </location>
</feature>
<evidence type="ECO:0000256" key="2">
    <source>
        <dbReference type="ARBA" id="ARBA00023155"/>
    </source>
</evidence>
<dbReference type="VEuPathDB" id="FungiDB:ASPZODRAFT_128645"/>
<feature type="region of interest" description="Disordered" evidence="6">
    <location>
        <begin position="755"/>
        <end position="779"/>
    </location>
</feature>
<feature type="compositionally biased region" description="Basic residues" evidence="6">
    <location>
        <begin position="353"/>
        <end position="363"/>
    </location>
</feature>
<sequence length="905" mass="99379">MEYFDFDRASFGSHAQSDDVVSDYLELDETDQAANYESLALEGSLDFPQDLSGQLGPQFAGEQPEDAVPNATGEDGAALPAPAWPTIAAKDPCDFCRRMGFDCFVGKRGVMQYSCTCCIALYRECSFAHAKEPGKFLDTLHPVNENVDIPTGGLTGKKALWSLSGPGGFDHGESRARKSNARLSREALRVLKTWLQEHSHHPYPTEQEKDQLKEWTGLKRSQICNWLANARRRGKVIRDVPPRSSSPPIPGAINIPAYSSSAASPSSSSSSTTATKTAPLDISTMTPFERWKHSPPENEPAATSDILRALVNTPIRPAAQQRPSPAGHVRSYSRKTASSNDDSSHANNSNHRLQQHHHQHQHHAPSISVSSSQGTSRSSTSDFSFASAFSHRLSLGSRGSMDRSSKDRRRRRKSQTPVNTFNLHKARSARIFQCTFCADSFPAKYDWQRHEKSLHLALDKWTCSPQGGIVQLHGTQAVCVFCLAPNPDADHLESHNYSACQEKDAQERSFYRKDHLHQHLRLMHNVKFEEASMEAWYSSTTEIRSRCGFCDTQFTTWKARVDHLAAHFKSGADMSQWQGDWGFDPSIQALVENAIPPYLIGNERNSLDPWKTAHVAAAAINPDEESSGDMPSKLKVPEDANCWSRIQRELTAYIRAQVAMGVYPTDQMIQNHGRRVIYDSDDPWNQTCADNPVWLSVLKRDAGLEPVPNAEHIQLSDLGMQPPFALQGGLRVPPAESNPLARVLCRRSLPITTTTTTSSRYSGSGFHSPAIQSSSAAPSMPGSLAGSYVGSFSGMASGSAVAPTAPALSTDWGSNFSAAGQSASFSSAPLHSSTVDPLVQMGFDPEFLQRLNDTYTDLQPDNLDGLDFDPTFPMDDCEPVPPSEMQPAAKSSTVAPIHIPSPRHL</sequence>
<dbReference type="AlphaFoldDB" id="A0A1L9SS66"/>
<evidence type="ECO:0000259" key="7">
    <source>
        <dbReference type="PROSITE" id="PS50071"/>
    </source>
</evidence>
<comment type="subcellular location">
    <subcellularLocation>
        <location evidence="5">Nucleus</location>
    </subcellularLocation>
</comment>
<feature type="region of interest" description="Disordered" evidence="6">
    <location>
        <begin position="396"/>
        <end position="419"/>
    </location>
</feature>
<feature type="domain" description="C2H2-type" evidence="8">
    <location>
        <begin position="432"/>
        <end position="460"/>
    </location>
</feature>
<dbReference type="PROSITE" id="PS00028">
    <property type="entry name" value="ZINC_FINGER_C2H2_1"/>
    <property type="match status" value="1"/>
</dbReference>
<evidence type="ECO:0000256" key="6">
    <source>
        <dbReference type="SAM" id="MobiDB-lite"/>
    </source>
</evidence>